<dbReference type="PROSITE" id="PS50109">
    <property type="entry name" value="HIS_KIN"/>
    <property type="match status" value="1"/>
</dbReference>
<dbReference type="InterPro" id="IPR003594">
    <property type="entry name" value="HATPase_dom"/>
</dbReference>
<keyword evidence="10 11" id="KW-0472">Membrane</keyword>
<evidence type="ECO:0000256" key="6">
    <source>
        <dbReference type="ARBA" id="ARBA00022692"/>
    </source>
</evidence>
<dbReference type="EMBL" id="WIOL01000002">
    <property type="protein sequence ID" value="MQT16896.1"/>
    <property type="molecule type" value="Genomic_DNA"/>
</dbReference>
<accession>A0A7C9GPF1</accession>
<organism evidence="14 15">
    <name type="scientific">Sandarakinorhabdus fusca</name>
    <dbReference type="NCBI Taxonomy" id="1439888"/>
    <lineage>
        <taxon>Bacteria</taxon>
        <taxon>Pseudomonadati</taxon>
        <taxon>Pseudomonadota</taxon>
        <taxon>Alphaproteobacteria</taxon>
        <taxon>Sphingomonadales</taxon>
        <taxon>Sphingosinicellaceae</taxon>
        <taxon>Sandarakinorhabdus</taxon>
    </lineage>
</organism>
<dbReference type="InterPro" id="IPR004358">
    <property type="entry name" value="Sig_transdc_His_kin-like_C"/>
</dbReference>
<dbReference type="CDD" id="cd06225">
    <property type="entry name" value="HAMP"/>
    <property type="match status" value="1"/>
</dbReference>
<dbReference type="InterPro" id="IPR050428">
    <property type="entry name" value="TCS_sensor_his_kinase"/>
</dbReference>
<evidence type="ECO:0000256" key="8">
    <source>
        <dbReference type="ARBA" id="ARBA00022989"/>
    </source>
</evidence>
<protein>
    <recommendedName>
        <fullName evidence="3">histidine kinase</fullName>
        <ecNumber evidence="3">2.7.13.3</ecNumber>
    </recommendedName>
</protein>
<feature type="domain" description="HAMP" evidence="13">
    <location>
        <begin position="158"/>
        <end position="211"/>
    </location>
</feature>
<comment type="catalytic activity">
    <reaction evidence="1">
        <text>ATP + protein L-histidine = ADP + protein N-phospho-L-histidine.</text>
        <dbReference type="EC" id="2.7.13.3"/>
    </reaction>
</comment>
<dbReference type="SUPFAM" id="SSF158472">
    <property type="entry name" value="HAMP domain-like"/>
    <property type="match status" value="1"/>
</dbReference>
<evidence type="ECO:0000313" key="14">
    <source>
        <dbReference type="EMBL" id="MQT16896.1"/>
    </source>
</evidence>
<comment type="caution">
    <text evidence="14">The sequence shown here is derived from an EMBL/GenBank/DDBJ whole genome shotgun (WGS) entry which is preliminary data.</text>
</comment>
<keyword evidence="5" id="KW-0808">Transferase</keyword>
<reference evidence="14 15" key="1">
    <citation type="submission" date="2019-09" db="EMBL/GenBank/DDBJ databases">
        <title>Polymorphobacter sp. isolated from a lake in China.</title>
        <authorList>
            <person name="Liu Z."/>
        </authorList>
    </citation>
    <scope>NUCLEOTIDE SEQUENCE [LARGE SCALE GENOMIC DNA]</scope>
    <source>
        <strain evidence="14 15">D40P</strain>
    </source>
</reference>
<dbReference type="OrthoDB" id="9815202at2"/>
<feature type="domain" description="Histidine kinase" evidence="12">
    <location>
        <begin position="219"/>
        <end position="430"/>
    </location>
</feature>
<dbReference type="InterPro" id="IPR036890">
    <property type="entry name" value="HATPase_C_sf"/>
</dbReference>
<evidence type="ECO:0000259" key="12">
    <source>
        <dbReference type="PROSITE" id="PS50109"/>
    </source>
</evidence>
<keyword evidence="6 11" id="KW-0812">Transmembrane</keyword>
<dbReference type="Proteomes" id="UP000481327">
    <property type="component" value="Unassembled WGS sequence"/>
</dbReference>
<dbReference type="GO" id="GO:0000155">
    <property type="term" value="F:phosphorelay sensor kinase activity"/>
    <property type="evidence" value="ECO:0007669"/>
    <property type="project" value="InterPro"/>
</dbReference>
<dbReference type="PRINTS" id="PR00344">
    <property type="entry name" value="BCTRLSENSOR"/>
</dbReference>
<evidence type="ECO:0000256" key="2">
    <source>
        <dbReference type="ARBA" id="ARBA00004370"/>
    </source>
</evidence>
<dbReference type="PANTHER" id="PTHR45436">
    <property type="entry name" value="SENSOR HISTIDINE KINASE YKOH"/>
    <property type="match status" value="1"/>
</dbReference>
<dbReference type="AlphaFoldDB" id="A0A7C9GPF1"/>
<dbReference type="SUPFAM" id="SSF47384">
    <property type="entry name" value="Homodimeric domain of signal transducing histidine kinase"/>
    <property type="match status" value="1"/>
</dbReference>
<dbReference type="CDD" id="cd00075">
    <property type="entry name" value="HATPase"/>
    <property type="match status" value="1"/>
</dbReference>
<evidence type="ECO:0000259" key="13">
    <source>
        <dbReference type="PROSITE" id="PS50885"/>
    </source>
</evidence>
<dbReference type="GO" id="GO:0005886">
    <property type="term" value="C:plasma membrane"/>
    <property type="evidence" value="ECO:0007669"/>
    <property type="project" value="TreeGrafter"/>
</dbReference>
<proteinExistence type="predicted"/>
<dbReference type="Gene3D" id="3.30.565.10">
    <property type="entry name" value="Histidine kinase-like ATPase, C-terminal domain"/>
    <property type="match status" value="1"/>
</dbReference>
<evidence type="ECO:0000256" key="5">
    <source>
        <dbReference type="ARBA" id="ARBA00022679"/>
    </source>
</evidence>
<dbReference type="Pfam" id="PF00672">
    <property type="entry name" value="HAMP"/>
    <property type="match status" value="1"/>
</dbReference>
<keyword evidence="7" id="KW-0418">Kinase</keyword>
<comment type="subcellular location">
    <subcellularLocation>
        <location evidence="2">Membrane</location>
    </subcellularLocation>
</comment>
<keyword evidence="4" id="KW-0597">Phosphoprotein</keyword>
<dbReference type="PANTHER" id="PTHR45436:SF8">
    <property type="entry name" value="HISTIDINE KINASE"/>
    <property type="match status" value="1"/>
</dbReference>
<evidence type="ECO:0000256" key="4">
    <source>
        <dbReference type="ARBA" id="ARBA00022553"/>
    </source>
</evidence>
<dbReference type="PROSITE" id="PS50885">
    <property type="entry name" value="HAMP"/>
    <property type="match status" value="1"/>
</dbReference>
<dbReference type="SMART" id="SM00304">
    <property type="entry name" value="HAMP"/>
    <property type="match status" value="1"/>
</dbReference>
<feature type="transmembrane region" description="Helical" evidence="11">
    <location>
        <begin position="137"/>
        <end position="156"/>
    </location>
</feature>
<dbReference type="Gene3D" id="6.10.340.10">
    <property type="match status" value="1"/>
</dbReference>
<dbReference type="InterPro" id="IPR005467">
    <property type="entry name" value="His_kinase_dom"/>
</dbReference>
<evidence type="ECO:0000256" key="7">
    <source>
        <dbReference type="ARBA" id="ARBA00022777"/>
    </source>
</evidence>
<dbReference type="InterPro" id="IPR036097">
    <property type="entry name" value="HisK_dim/P_sf"/>
</dbReference>
<sequence>MTGGVLLLARNAIVQQSARDRQEIVAEVANDLRAWHARGGDAALATEITSRLDTLRGENLVLLLTAADGRVIAGNLAAWPPVVARTTNWQTIDLFRTGADRAERLGISATTLPGGSHLLTGHVIESDVRYAQVSQRVLIAAFLFTVPLALIVAAAMTRAINRRVAGIADTASAVAEGDLARRVPLDGSGDSFDRLGDGVNAMLARIQTLVEELRIVTGSLAHDLRGPIFRLTATLEEARNATDDPVATAAMERVSVEAAALQTMLATAMQIAQAEAGIGRDRFGDVDVAAMLGDIGELYGPAAEDRGITLVVTPFEGHFRLHRELVSQAIGNVIDNAMRHAAGATRITVSAILSEAALTISVADNGVGIAVADRATALRRFGRLDPSRHAPGAGLGLSLVEAVAHLHDGNLALGDNAPGLRVEMTLRTQG</sequence>
<dbReference type="InterPro" id="IPR003660">
    <property type="entry name" value="HAMP_dom"/>
</dbReference>
<gene>
    <name evidence="14" type="ORF">F3168_06455</name>
</gene>
<evidence type="ECO:0000256" key="1">
    <source>
        <dbReference type="ARBA" id="ARBA00000085"/>
    </source>
</evidence>
<evidence type="ECO:0000313" key="15">
    <source>
        <dbReference type="Proteomes" id="UP000481327"/>
    </source>
</evidence>
<dbReference type="SMART" id="SM00387">
    <property type="entry name" value="HATPase_c"/>
    <property type="match status" value="1"/>
</dbReference>
<evidence type="ECO:0000256" key="3">
    <source>
        <dbReference type="ARBA" id="ARBA00012438"/>
    </source>
</evidence>
<name>A0A7C9GPF1_9SPHN</name>
<evidence type="ECO:0000256" key="11">
    <source>
        <dbReference type="SAM" id="Phobius"/>
    </source>
</evidence>
<dbReference type="EC" id="2.7.13.3" evidence="3"/>
<dbReference type="Pfam" id="PF02518">
    <property type="entry name" value="HATPase_c"/>
    <property type="match status" value="1"/>
</dbReference>
<keyword evidence="9" id="KW-0902">Two-component regulatory system</keyword>
<keyword evidence="15" id="KW-1185">Reference proteome</keyword>
<evidence type="ECO:0000256" key="10">
    <source>
        <dbReference type="ARBA" id="ARBA00023136"/>
    </source>
</evidence>
<keyword evidence="8 11" id="KW-1133">Transmembrane helix</keyword>
<evidence type="ECO:0000256" key="9">
    <source>
        <dbReference type="ARBA" id="ARBA00023012"/>
    </source>
</evidence>
<dbReference type="SUPFAM" id="SSF55874">
    <property type="entry name" value="ATPase domain of HSP90 chaperone/DNA topoisomerase II/histidine kinase"/>
    <property type="match status" value="1"/>
</dbReference>